<evidence type="ECO:0000256" key="1">
    <source>
        <dbReference type="SAM" id="Phobius"/>
    </source>
</evidence>
<keyword evidence="1" id="KW-1133">Transmembrane helix</keyword>
<dbReference type="PANTHER" id="PTHR31414:SF15">
    <property type="entry name" value="PLASMA MEMBRANE FUSION PROTEIN"/>
    <property type="match status" value="1"/>
</dbReference>
<evidence type="ECO:0000313" key="3">
    <source>
        <dbReference type="EMBL" id="EOY25962.1"/>
    </source>
</evidence>
<gene>
    <name evidence="3" type="ORF">TCM_027327</name>
</gene>
<feature type="transmembrane region" description="Helical" evidence="1">
    <location>
        <begin position="149"/>
        <end position="173"/>
    </location>
</feature>
<organism evidence="3 4">
    <name type="scientific">Theobroma cacao</name>
    <name type="common">Cacao</name>
    <name type="synonym">Cocoa</name>
    <dbReference type="NCBI Taxonomy" id="3641"/>
    <lineage>
        <taxon>Eukaryota</taxon>
        <taxon>Viridiplantae</taxon>
        <taxon>Streptophyta</taxon>
        <taxon>Embryophyta</taxon>
        <taxon>Tracheophyta</taxon>
        <taxon>Spermatophyta</taxon>
        <taxon>Magnoliopsida</taxon>
        <taxon>eudicotyledons</taxon>
        <taxon>Gunneridae</taxon>
        <taxon>Pentapetalae</taxon>
        <taxon>rosids</taxon>
        <taxon>malvids</taxon>
        <taxon>Malvales</taxon>
        <taxon>Malvaceae</taxon>
        <taxon>Byttnerioideae</taxon>
        <taxon>Theobroma</taxon>
    </lineage>
</organism>
<keyword evidence="2" id="KW-0732">Signal</keyword>
<name>A0A061G9X3_THECC</name>
<keyword evidence="4" id="KW-1185">Reference proteome</keyword>
<feature type="transmembrane region" description="Helical" evidence="1">
    <location>
        <begin position="113"/>
        <end position="137"/>
    </location>
</feature>
<accession>A0A061G9X3</accession>
<keyword evidence="1" id="KW-0812">Transmembrane</keyword>
<dbReference type="STRING" id="3641.A0A061G9X3"/>
<feature type="chain" id="PRO_5001598964" description="Transmembrane protein" evidence="2">
    <location>
        <begin position="29"/>
        <end position="449"/>
    </location>
</feature>
<evidence type="ECO:0000313" key="4">
    <source>
        <dbReference type="Proteomes" id="UP000026915"/>
    </source>
</evidence>
<dbReference type="Proteomes" id="UP000026915">
    <property type="component" value="Chromosome 6"/>
</dbReference>
<proteinExistence type="predicted"/>
<feature type="transmembrane region" description="Helical" evidence="1">
    <location>
        <begin position="259"/>
        <end position="281"/>
    </location>
</feature>
<evidence type="ECO:0008006" key="5">
    <source>
        <dbReference type="Google" id="ProtNLM"/>
    </source>
</evidence>
<dbReference type="InParanoid" id="A0A061G9X3"/>
<feature type="signal peptide" evidence="2">
    <location>
        <begin position="1"/>
        <end position="28"/>
    </location>
</feature>
<dbReference type="InterPro" id="IPR040283">
    <property type="entry name" value="DDB_G0292058-like"/>
</dbReference>
<dbReference type="HOGENOM" id="CLU_024548_0_1_1"/>
<dbReference type="EMBL" id="CM001884">
    <property type="protein sequence ID" value="EOY25962.1"/>
    <property type="molecule type" value="Genomic_DNA"/>
</dbReference>
<keyword evidence="1" id="KW-0472">Membrane</keyword>
<evidence type="ECO:0000256" key="2">
    <source>
        <dbReference type="SAM" id="SignalP"/>
    </source>
</evidence>
<protein>
    <recommendedName>
        <fullName evidence="5">Transmembrane protein</fullName>
    </recommendedName>
</protein>
<dbReference type="eggNOG" id="ENOG502QUH4">
    <property type="taxonomic scope" value="Eukaryota"/>
</dbReference>
<reference evidence="3 4" key="1">
    <citation type="journal article" date="2013" name="Genome Biol.">
        <title>The genome sequence of the most widely cultivated cacao type and its use to identify candidate genes regulating pod color.</title>
        <authorList>
            <person name="Motamayor J.C."/>
            <person name="Mockaitis K."/>
            <person name="Schmutz J."/>
            <person name="Haiminen N."/>
            <person name="Iii D.L."/>
            <person name="Cornejo O."/>
            <person name="Findley S.D."/>
            <person name="Zheng P."/>
            <person name="Utro F."/>
            <person name="Royaert S."/>
            <person name="Saski C."/>
            <person name="Jenkins J."/>
            <person name="Podicheti R."/>
            <person name="Zhao M."/>
            <person name="Scheffler B.E."/>
            <person name="Stack J.C."/>
            <person name="Feltus F.A."/>
            <person name="Mustiga G.M."/>
            <person name="Amores F."/>
            <person name="Phillips W."/>
            <person name="Marelli J.P."/>
            <person name="May G.D."/>
            <person name="Shapiro H."/>
            <person name="Ma J."/>
            <person name="Bustamante C.D."/>
            <person name="Schnell R.J."/>
            <person name="Main D."/>
            <person name="Gilbert D."/>
            <person name="Parida L."/>
            <person name="Kuhn D.N."/>
        </authorList>
    </citation>
    <scope>NUCLEOTIDE SEQUENCE [LARGE SCALE GENOMIC DNA]</scope>
    <source>
        <strain evidence="4">cv. Matina 1-6</strain>
    </source>
</reference>
<feature type="transmembrane region" description="Helical" evidence="1">
    <location>
        <begin position="288"/>
        <end position="314"/>
    </location>
</feature>
<dbReference type="Gramene" id="EOY25962">
    <property type="protein sequence ID" value="EOY25962"/>
    <property type="gene ID" value="TCM_027327"/>
</dbReference>
<dbReference type="PANTHER" id="PTHR31414">
    <property type="entry name" value="TRANSMEMBRANE PROTEIN DDB_G0292058"/>
    <property type="match status" value="1"/>
</dbReference>
<dbReference type="OMA" id="FWVFYAR"/>
<sequence>MLCTKSRPSLLLPTFFLVFSTFFAVSRASLSYHVPNKPNPGVMGESKYGVVSDGMRRSVVGVYVKAMKNSTLVLAAERTHRKDPLDNFNYYKGGWNISEKHYFSSVGFTAAPLFLIAAFWFLGFGMCLLVITLCHCCCRRQHYDYSQTIYLLSLIFLTLFTIAAVIGCIVLYVGQGKFHTSTTVTLEYVVEQADTTVDKLKNVSEYLEAAKQIQVNQIFLPPNIQGNIERVDKKINDSAKILERKSKENSEKIRHVLDYVSLALIIIASVMLLMAFLGFSFSVSGMRFCVYILVIIGWILVTVIFILCGIFIIVHNVMDDSCVAMEQWVLYPTAHTALDDIIPCVDRATAKEALDESKDVSTRLVGTVNALINNVANLNVPPNPSPIYYNQSGPLVPALCSPYNSDKTDRKCNADEVNLGNAAQRNQKVDYWKVNAKSGVRSHSICEMN</sequence>
<dbReference type="AlphaFoldDB" id="A0A061G9X3"/>